<organism evidence="1">
    <name type="scientific">Ophidiomyces ophidiicola</name>
    <dbReference type="NCBI Taxonomy" id="1387563"/>
    <lineage>
        <taxon>Eukaryota</taxon>
        <taxon>Fungi</taxon>
        <taxon>Dikarya</taxon>
        <taxon>Ascomycota</taxon>
        <taxon>Pezizomycotina</taxon>
        <taxon>Eurotiomycetes</taxon>
        <taxon>Eurotiomycetidae</taxon>
        <taxon>Onygenales</taxon>
        <taxon>Onygenaceae</taxon>
        <taxon>Ophidiomyces</taxon>
    </lineage>
</organism>
<comment type="caution">
    <text evidence="1">The sequence shown here is derived from an EMBL/GenBank/DDBJ whole genome shotgun (WGS) entry which is preliminary data.</text>
</comment>
<gene>
    <name evidence="1" type="ORF">LOY88_003201</name>
</gene>
<sequence>MSLTTPRILPEHLHAFLPTPTNRNPTAVRILGSVSELHGETATLSCPGHGNVTLLLSRDSHLQVGKMSDIVGKVVEIEGATGIRVLGASDCGETSDIDYKLYEKIVEMTHRFKDIFYVENS</sequence>
<dbReference type="EMBL" id="JALBCA010000041">
    <property type="protein sequence ID" value="KAI2387179.1"/>
    <property type="molecule type" value="Genomic_DNA"/>
</dbReference>
<name>A0ACB8UXF4_9EURO</name>
<protein>
    <submittedName>
        <fullName evidence="1">Uncharacterized protein</fullName>
    </submittedName>
</protein>
<evidence type="ECO:0000313" key="1">
    <source>
        <dbReference type="EMBL" id="KAI2387179.1"/>
    </source>
</evidence>
<accession>A0ACB8UXF4</accession>
<reference evidence="1" key="1">
    <citation type="journal article" date="2022" name="bioRxiv">
        <title>Population genetic analysis of Ophidiomyces ophidiicola, the causative agent of snake fungal disease, indicates recent introductions to the USA.</title>
        <authorList>
            <person name="Ladner J.T."/>
            <person name="Palmer J.M."/>
            <person name="Ettinger C.L."/>
            <person name="Stajich J.E."/>
            <person name="Farrell T.M."/>
            <person name="Glorioso B.M."/>
            <person name="Lawson B."/>
            <person name="Price S.J."/>
            <person name="Stengle A.G."/>
            <person name="Grear D.A."/>
            <person name="Lorch J.M."/>
        </authorList>
    </citation>
    <scope>NUCLEOTIDE SEQUENCE</scope>
    <source>
        <strain evidence="1">NWHC 24266-5</strain>
    </source>
</reference>
<proteinExistence type="predicted"/>